<evidence type="ECO:0000313" key="2">
    <source>
        <dbReference type="Proteomes" id="UP001257659"/>
    </source>
</evidence>
<dbReference type="Proteomes" id="UP001257659">
    <property type="component" value="Unassembled WGS sequence"/>
</dbReference>
<organism evidence="1 2">
    <name type="scientific">Mesonia maritima</name>
    <dbReference type="NCBI Taxonomy" id="1793873"/>
    <lineage>
        <taxon>Bacteria</taxon>
        <taxon>Pseudomonadati</taxon>
        <taxon>Bacteroidota</taxon>
        <taxon>Flavobacteriia</taxon>
        <taxon>Flavobacteriales</taxon>
        <taxon>Flavobacteriaceae</taxon>
        <taxon>Mesonia</taxon>
    </lineage>
</organism>
<accession>A0ABU1K9A5</accession>
<keyword evidence="2" id="KW-1185">Reference proteome</keyword>
<name>A0ABU1K9A5_9FLAO</name>
<comment type="caution">
    <text evidence="1">The sequence shown here is derived from an EMBL/GenBank/DDBJ whole genome shotgun (WGS) entry which is preliminary data.</text>
</comment>
<dbReference type="RefSeq" id="WP_309730565.1">
    <property type="nucleotide sequence ID" value="NZ_JAVDQA010000012.1"/>
</dbReference>
<protein>
    <submittedName>
        <fullName evidence="1">Uncharacterized protein</fullName>
    </submittedName>
</protein>
<gene>
    <name evidence="1" type="ORF">GGR31_002863</name>
</gene>
<evidence type="ECO:0000313" key="1">
    <source>
        <dbReference type="EMBL" id="MDR6302184.1"/>
    </source>
</evidence>
<sequence>MEKENKFLIKESTFNGSNLSFDSDDYISPSDSFVFAIQSKDEINIVHGQVNDYTENIFHILQENHEKETFYIKAIKNLIKQKEYLNLLYQVSNEFISEEEFNLELDKNEEKYLININEKLTSRKLKLLSNIIDNLEEPLSEDEVSEMFSVRTNRIEKLLYNLDKYDESSSR</sequence>
<reference evidence="1 2" key="1">
    <citation type="submission" date="2023-07" db="EMBL/GenBank/DDBJ databases">
        <title>Genomic Encyclopedia of Type Strains, Phase IV (KMG-IV): sequencing the most valuable type-strain genomes for metagenomic binning, comparative biology and taxonomic classification.</title>
        <authorList>
            <person name="Goeker M."/>
        </authorList>
    </citation>
    <scope>NUCLEOTIDE SEQUENCE [LARGE SCALE GENOMIC DNA]</scope>
    <source>
        <strain evidence="1 2">DSM 102814</strain>
    </source>
</reference>
<proteinExistence type="predicted"/>
<dbReference type="EMBL" id="JAVDQA010000012">
    <property type="protein sequence ID" value="MDR6302184.1"/>
    <property type="molecule type" value="Genomic_DNA"/>
</dbReference>